<dbReference type="GO" id="GO:0071973">
    <property type="term" value="P:bacterial-type flagellum-dependent cell motility"/>
    <property type="evidence" value="ECO:0007669"/>
    <property type="project" value="InterPro"/>
</dbReference>
<evidence type="ECO:0000256" key="8">
    <source>
        <dbReference type="ARBA" id="ARBA00022927"/>
    </source>
</evidence>
<dbReference type="EMBL" id="VOGC01000006">
    <property type="protein sequence ID" value="MQN01425.1"/>
    <property type="molecule type" value="Genomic_DNA"/>
</dbReference>
<dbReference type="Pfam" id="PF02050">
    <property type="entry name" value="FliJ"/>
    <property type="match status" value="1"/>
</dbReference>
<keyword evidence="5" id="KW-1003">Cell membrane</keyword>
<dbReference type="Gene3D" id="1.10.287.1700">
    <property type="match status" value="1"/>
</dbReference>
<organism evidence="12 13">
    <name type="scientific">Candidatus Weimeria bifida</name>
    <dbReference type="NCBI Taxonomy" id="2599074"/>
    <lineage>
        <taxon>Bacteria</taxon>
        <taxon>Bacillati</taxon>
        <taxon>Bacillota</taxon>
        <taxon>Clostridia</taxon>
        <taxon>Lachnospirales</taxon>
        <taxon>Lachnospiraceae</taxon>
        <taxon>Candidatus Weimeria</taxon>
    </lineage>
</organism>
<evidence type="ECO:0000256" key="5">
    <source>
        <dbReference type="ARBA" id="ARBA00022475"/>
    </source>
</evidence>
<dbReference type="NCBIfam" id="TIGR02473">
    <property type="entry name" value="flagell_FliJ"/>
    <property type="match status" value="1"/>
</dbReference>
<gene>
    <name evidence="12" type="primary">fliJ</name>
    <name evidence="12" type="ORF">FRC54_05780</name>
</gene>
<dbReference type="GO" id="GO:0006935">
    <property type="term" value="P:chemotaxis"/>
    <property type="evidence" value="ECO:0007669"/>
    <property type="project" value="UniProtKB-KW"/>
</dbReference>
<evidence type="ECO:0000313" key="13">
    <source>
        <dbReference type="Proteomes" id="UP000460257"/>
    </source>
</evidence>
<keyword evidence="8" id="KW-0653">Protein transport</keyword>
<evidence type="ECO:0000256" key="3">
    <source>
        <dbReference type="ARBA" id="ARBA00020392"/>
    </source>
</evidence>
<keyword evidence="9" id="KW-0472">Membrane</keyword>
<feature type="coiled-coil region" evidence="11">
    <location>
        <begin position="89"/>
        <end position="123"/>
    </location>
</feature>
<evidence type="ECO:0000256" key="10">
    <source>
        <dbReference type="ARBA" id="ARBA00023225"/>
    </source>
</evidence>
<dbReference type="GO" id="GO:0015031">
    <property type="term" value="P:protein transport"/>
    <property type="evidence" value="ECO:0007669"/>
    <property type="project" value="UniProtKB-KW"/>
</dbReference>
<evidence type="ECO:0000256" key="9">
    <source>
        <dbReference type="ARBA" id="ARBA00023136"/>
    </source>
</evidence>
<proteinExistence type="inferred from homology"/>
<keyword evidence="7" id="KW-1005">Bacterial flagellum biogenesis</keyword>
<evidence type="ECO:0000256" key="7">
    <source>
        <dbReference type="ARBA" id="ARBA00022795"/>
    </source>
</evidence>
<dbReference type="InterPro" id="IPR053716">
    <property type="entry name" value="Flag_assembly_chemotaxis_eff"/>
</dbReference>
<evidence type="ECO:0000313" key="12">
    <source>
        <dbReference type="EMBL" id="MQN01425.1"/>
    </source>
</evidence>
<keyword evidence="4" id="KW-0813">Transport</keyword>
<reference evidence="12" key="1">
    <citation type="journal article" date="2020" name="Appl. Environ. Microbiol.">
        <title>Medium-Chain Fatty Acid Synthesis by 'Candidatus Weimeria bifida' gen. nov., sp. nov., and 'Candidatus Pseudoramibacter fermentans' sp. nov.</title>
        <authorList>
            <person name="Scarborough M.J."/>
            <person name="Myers K.S."/>
            <person name="Donohue T.J."/>
            <person name="Noguera D.R."/>
        </authorList>
    </citation>
    <scope>NUCLEOTIDE SEQUENCE</scope>
    <source>
        <strain evidence="12">LCO1.1</strain>
    </source>
</reference>
<evidence type="ECO:0000256" key="1">
    <source>
        <dbReference type="ARBA" id="ARBA00004413"/>
    </source>
</evidence>
<feature type="coiled-coil region" evidence="11">
    <location>
        <begin position="14"/>
        <end position="53"/>
    </location>
</feature>
<keyword evidence="10" id="KW-1006">Bacterial flagellum protein export</keyword>
<keyword evidence="12" id="KW-0282">Flagellum</keyword>
<keyword evidence="12" id="KW-0969">Cilium</keyword>
<accession>A0A6N7J065</accession>
<dbReference type="GO" id="GO:0044781">
    <property type="term" value="P:bacterial-type flagellum organization"/>
    <property type="evidence" value="ECO:0007669"/>
    <property type="project" value="UniProtKB-KW"/>
</dbReference>
<keyword evidence="11" id="KW-0175">Coiled coil</keyword>
<dbReference type="Proteomes" id="UP000460257">
    <property type="component" value="Unassembled WGS sequence"/>
</dbReference>
<dbReference type="InterPro" id="IPR012823">
    <property type="entry name" value="Flagell_FliJ"/>
</dbReference>
<sequence>MAKFVYRLQNILNLKQMLENQQKAEFALAQARENEEREKLTQLLVRAANYQNRLAEVVDSDSLDRKEIIFLRNANTTMKSLIRDQMFAVQKAQNALEIERRRLDEARKERKTHERLREKAFEEFKLELNAEDNKANDELTSYTYGSAKNKD</sequence>
<evidence type="ECO:0000256" key="6">
    <source>
        <dbReference type="ARBA" id="ARBA00022500"/>
    </source>
</evidence>
<name>A0A6N7J065_9FIRM</name>
<evidence type="ECO:0000256" key="4">
    <source>
        <dbReference type="ARBA" id="ARBA00022448"/>
    </source>
</evidence>
<evidence type="ECO:0000256" key="2">
    <source>
        <dbReference type="ARBA" id="ARBA00010004"/>
    </source>
</evidence>
<keyword evidence="6" id="KW-0145">Chemotaxis</keyword>
<comment type="caution">
    <text evidence="12">The sequence shown here is derived from an EMBL/GenBank/DDBJ whole genome shotgun (WGS) entry which is preliminary data.</text>
</comment>
<comment type="similarity">
    <text evidence="2">Belongs to the FliJ family.</text>
</comment>
<keyword evidence="13" id="KW-1185">Reference proteome</keyword>
<dbReference type="GO" id="GO:0005886">
    <property type="term" value="C:plasma membrane"/>
    <property type="evidence" value="ECO:0007669"/>
    <property type="project" value="UniProtKB-SubCell"/>
</dbReference>
<keyword evidence="12" id="KW-0966">Cell projection</keyword>
<comment type="subcellular location">
    <subcellularLocation>
        <location evidence="1">Cell membrane</location>
        <topology evidence="1">Peripheral membrane protein</topology>
        <orientation evidence="1">Cytoplasmic side</orientation>
    </subcellularLocation>
</comment>
<dbReference type="AlphaFoldDB" id="A0A6N7J065"/>
<dbReference type="GO" id="GO:0009288">
    <property type="term" value="C:bacterial-type flagellum"/>
    <property type="evidence" value="ECO:0007669"/>
    <property type="project" value="InterPro"/>
</dbReference>
<protein>
    <recommendedName>
        <fullName evidence="3">Flagellar FliJ protein</fullName>
    </recommendedName>
</protein>
<evidence type="ECO:0000256" key="11">
    <source>
        <dbReference type="SAM" id="Coils"/>
    </source>
</evidence>